<feature type="region of interest" description="Disordered" evidence="10">
    <location>
        <begin position="268"/>
        <end position="300"/>
    </location>
</feature>
<dbReference type="PANTHER" id="PTHR23311">
    <property type="entry name" value="HEAT SHOCK REGULATED 2"/>
    <property type="match status" value="1"/>
</dbReference>
<reference evidence="11" key="1">
    <citation type="submission" date="2021-01" db="EMBL/GenBank/DDBJ databases">
        <authorList>
            <person name="Li R."/>
            <person name="Bekaert M."/>
        </authorList>
    </citation>
    <scope>NUCLEOTIDE SEQUENCE</scope>
    <source>
        <strain evidence="11">Farmed</strain>
    </source>
</reference>
<sequence length="667" mass="75732">MALHTLTEELLRKRVNLTHNNLEDVKSLALPGSYQEKVTTVGQSLYRFSRLKQLDLSRNSLSSLSGLENLKMLEKLNLYYNNISSLEELKKLQHNRQLQDVDLRLNPVTRSEPDYRLYLIQLLPNLQKLDDRCVRDRERQAAMMHFSDSPEFDISKNKDVDPAPQGNPRAKFVKDFVGGRTLGMDEMAVFDIISNAGKDVLPLRPLTGSTARQSAMEEYSFDALKQMGLNEKAQHNMATNQDSSKGRSAVLNKEVTEGNLTETVHLLPTNKTSTNSQGAIPPPKYKSLSQKNGIQPPISLPITHEEEYQAYTKYTGHSHYTPCPDSHSAQELPKYNGQSDPNNDNNYTNSNTSNTVSIKSKAQENNSTQLRQQKQFEKSAPTKNGSNDGDDLSSCSQSSQKVSLNSIDRLLLQLMDLIDKYWNGAQSLHRNPKFKSLAKDIIENHFDNYSKHLCKGLQEQIYALTNQKEELTWQLSQRLTNSSEVPSTNSKAKLENSLKTAYQNLEKINGQFEQSVQENKILRQKLANLETKSTSGTQFSTDVIQFEHLQKQNLDLCKDIEMLQSRLKQYDQMQALADMLKDSHNSLIRANNHLMAEIEESKTRHSAEVHQLQWNYEQLRQTMAALECISENPPTETGSLLSLAAETMSKPSVKLYDSDEKESLTFH</sequence>
<evidence type="ECO:0000256" key="1">
    <source>
        <dbReference type="ARBA" id="ARBA00004300"/>
    </source>
</evidence>
<dbReference type="InterPro" id="IPR001611">
    <property type="entry name" value="Leu-rich_rpt"/>
</dbReference>
<keyword evidence="12" id="KW-1185">Reference proteome</keyword>
<evidence type="ECO:0000256" key="6">
    <source>
        <dbReference type="ARBA" id="ARBA00023212"/>
    </source>
</evidence>
<comment type="similarity">
    <text evidence="7">Belongs to the CEP72 family.</text>
</comment>
<dbReference type="InterPro" id="IPR055320">
    <property type="entry name" value="CEP72-like"/>
</dbReference>
<evidence type="ECO:0000256" key="10">
    <source>
        <dbReference type="SAM" id="MobiDB-lite"/>
    </source>
</evidence>
<accession>A0A812AQN6</accession>
<comment type="caution">
    <text evidence="11">The sequence shown here is derived from an EMBL/GenBank/DDBJ whole genome shotgun (WGS) entry which is preliminary data.</text>
</comment>
<keyword evidence="4" id="KW-0677">Repeat</keyword>
<evidence type="ECO:0000313" key="12">
    <source>
        <dbReference type="Proteomes" id="UP000597762"/>
    </source>
</evidence>
<organism evidence="11 12">
    <name type="scientific">Acanthosepion pharaonis</name>
    <name type="common">Pharaoh cuttlefish</name>
    <name type="synonym">Sepia pharaonis</name>
    <dbReference type="NCBI Taxonomy" id="158019"/>
    <lineage>
        <taxon>Eukaryota</taxon>
        <taxon>Metazoa</taxon>
        <taxon>Spiralia</taxon>
        <taxon>Lophotrochozoa</taxon>
        <taxon>Mollusca</taxon>
        <taxon>Cephalopoda</taxon>
        <taxon>Coleoidea</taxon>
        <taxon>Decapodiformes</taxon>
        <taxon>Sepiida</taxon>
        <taxon>Sepiina</taxon>
        <taxon>Sepiidae</taxon>
        <taxon>Acanthosepion</taxon>
    </lineage>
</organism>
<evidence type="ECO:0000256" key="2">
    <source>
        <dbReference type="ARBA" id="ARBA00022490"/>
    </source>
</evidence>
<dbReference type="EMBL" id="CAHIKZ030000061">
    <property type="protein sequence ID" value="CAE1147596.1"/>
    <property type="molecule type" value="Genomic_DNA"/>
</dbReference>
<dbReference type="FunFam" id="3.80.10.10:FF:000489">
    <property type="entry name" value="Centrosomal protein of 72 kDa"/>
    <property type="match status" value="1"/>
</dbReference>
<evidence type="ECO:0000256" key="9">
    <source>
        <dbReference type="SAM" id="Coils"/>
    </source>
</evidence>
<dbReference type="PROSITE" id="PS51450">
    <property type="entry name" value="LRR"/>
    <property type="match status" value="2"/>
</dbReference>
<evidence type="ECO:0000256" key="8">
    <source>
        <dbReference type="ARBA" id="ARBA00070210"/>
    </source>
</evidence>
<evidence type="ECO:0000313" key="11">
    <source>
        <dbReference type="EMBL" id="CAE1147596.1"/>
    </source>
</evidence>
<dbReference type="OrthoDB" id="676979at2759"/>
<dbReference type="Gene3D" id="3.80.10.10">
    <property type="entry name" value="Ribonuclease Inhibitor"/>
    <property type="match status" value="1"/>
</dbReference>
<comment type="subcellular location">
    <subcellularLocation>
        <location evidence="1">Cytoplasm</location>
        <location evidence="1">Cytoskeleton</location>
        <location evidence="1">Microtubule organizing center</location>
        <location evidence="1">Centrosome</location>
    </subcellularLocation>
</comment>
<evidence type="ECO:0000256" key="4">
    <source>
        <dbReference type="ARBA" id="ARBA00022737"/>
    </source>
</evidence>
<dbReference type="GO" id="GO:0034451">
    <property type="term" value="C:centriolar satellite"/>
    <property type="evidence" value="ECO:0007669"/>
    <property type="project" value="UniProtKB-ARBA"/>
</dbReference>
<feature type="coiled-coil region" evidence="9">
    <location>
        <begin position="454"/>
        <end position="532"/>
    </location>
</feature>
<keyword evidence="2" id="KW-0963">Cytoplasm</keyword>
<keyword evidence="6" id="KW-0206">Cytoskeleton</keyword>
<evidence type="ECO:0000256" key="7">
    <source>
        <dbReference type="ARBA" id="ARBA00061023"/>
    </source>
</evidence>
<name>A0A812AQN6_ACAPH</name>
<evidence type="ECO:0000256" key="3">
    <source>
        <dbReference type="ARBA" id="ARBA00022614"/>
    </source>
</evidence>
<dbReference type="Pfam" id="PF14580">
    <property type="entry name" value="LRR_9"/>
    <property type="match status" value="1"/>
</dbReference>
<feature type="compositionally biased region" description="Polar residues" evidence="10">
    <location>
        <begin position="269"/>
        <end position="278"/>
    </location>
</feature>
<feature type="compositionally biased region" description="Low complexity" evidence="10">
    <location>
        <begin position="342"/>
        <end position="357"/>
    </location>
</feature>
<dbReference type="SUPFAM" id="SSF52058">
    <property type="entry name" value="L domain-like"/>
    <property type="match status" value="1"/>
</dbReference>
<dbReference type="InterPro" id="IPR032675">
    <property type="entry name" value="LRR_dom_sf"/>
</dbReference>
<feature type="compositionally biased region" description="Polar residues" evidence="10">
    <location>
        <begin position="358"/>
        <end position="373"/>
    </location>
</feature>
<proteinExistence type="inferred from homology"/>
<evidence type="ECO:0000256" key="5">
    <source>
        <dbReference type="ARBA" id="ARBA00023054"/>
    </source>
</evidence>
<dbReference type="AlphaFoldDB" id="A0A812AQN6"/>
<feature type="region of interest" description="Disordered" evidence="10">
    <location>
        <begin position="319"/>
        <end position="397"/>
    </location>
</feature>
<dbReference type="SMART" id="SM00365">
    <property type="entry name" value="LRR_SD22"/>
    <property type="match status" value="2"/>
</dbReference>
<dbReference type="Proteomes" id="UP000597762">
    <property type="component" value="Unassembled WGS sequence"/>
</dbReference>
<protein>
    <recommendedName>
        <fullName evidence="8">Centrosomal protein of 72 kDa</fullName>
    </recommendedName>
</protein>
<keyword evidence="5 9" id="KW-0175">Coiled coil</keyword>
<dbReference type="PANTHER" id="PTHR23311:SF5">
    <property type="entry name" value="CENTROSOMAL PROTEIN OF 72 KDA"/>
    <property type="match status" value="1"/>
</dbReference>
<keyword evidence="3" id="KW-0433">Leucine-rich repeat</keyword>
<gene>
    <name evidence="11" type="ORF">SPHA_2181</name>
</gene>